<dbReference type="CDD" id="cd06327">
    <property type="entry name" value="PBP1_SBP-like"/>
    <property type="match status" value="1"/>
</dbReference>
<dbReference type="InterPro" id="IPR028081">
    <property type="entry name" value="Leu-bd"/>
</dbReference>
<feature type="domain" description="Leucine-binding protein" evidence="4">
    <location>
        <begin position="26"/>
        <end position="362"/>
    </location>
</feature>
<evidence type="ECO:0000256" key="3">
    <source>
        <dbReference type="SAM" id="SignalP"/>
    </source>
</evidence>
<comment type="similarity">
    <text evidence="1">Belongs to the leucine-binding protein family.</text>
</comment>
<accession>D5WY61</accession>
<sequence length="398" mass="42091">MKLKTLASALTLALGTLASASAAEPPVKIGFITDLSGVYSAVDGPGGVAAIKMAIADFGGSVLGRKVELVSFDHQNKADLAAGKAKEYLSQDGVDMLMGGTNSATALAMEPIAAQYKKPFFVVGAGASSIVGKQCTPYTVMYAYNTTALARGTASAVIKNGGKSWYFLTADYAFGKSLENEAAKVVKADGGTVVGQALAPLGASDFSSYLLQAQASKAQVLGLANAGGDADNAIKQANQFGVTKTMKLAGLLLFITDIHSVGLPAAQGLYLTTPWYWNQSAQSRAWAERYFKEMHAMPTFLQAGDYSAALTYLKAVKAAGTTDGTKVMAEMRKMKVNDMYMKDGFMRPSGLMIHDMYLEQVKTPAESKEPWDYYKLVQTIPGNDAFGPASAYGCPLEK</sequence>
<dbReference type="PANTHER" id="PTHR30483:SF6">
    <property type="entry name" value="PERIPLASMIC BINDING PROTEIN OF ABC TRANSPORTER FOR NATURAL AMINO ACIDS"/>
    <property type="match status" value="1"/>
</dbReference>
<dbReference type="InterPro" id="IPR028082">
    <property type="entry name" value="Peripla_BP_I"/>
</dbReference>
<reference evidence="5" key="1">
    <citation type="submission" date="2010-04" db="EMBL/GenBank/DDBJ databases">
        <title>Complete sequence of Thiomonas intermedia K12.</title>
        <authorList>
            <consortium name="US DOE Joint Genome Institute"/>
            <person name="Lucas S."/>
            <person name="Copeland A."/>
            <person name="Lapidus A."/>
            <person name="Cheng J.-F."/>
            <person name="Bruce D."/>
            <person name="Goodwin L."/>
            <person name="Pitluck S."/>
            <person name="Davenport K."/>
            <person name="Detter J.C."/>
            <person name="Han C."/>
            <person name="Tapia R."/>
            <person name="Land M."/>
            <person name="Hauser L."/>
            <person name="Kyrpides N."/>
            <person name="Ovchinnikova G."/>
            <person name="Kerfeld C.A."/>
            <person name="Cannon G.C."/>
            <person name="Heinhorst S."/>
            <person name="Woyke T."/>
        </authorList>
    </citation>
    <scope>NUCLEOTIDE SEQUENCE [LARGE SCALE GENOMIC DNA]</scope>
    <source>
        <strain evidence="5">K12</strain>
    </source>
</reference>
<keyword evidence="5" id="KW-0675">Receptor</keyword>
<evidence type="ECO:0000313" key="5">
    <source>
        <dbReference type="EMBL" id="ADG30169.1"/>
    </source>
</evidence>
<dbReference type="BioCyc" id="TINT75379:TINT_RS03870-MONOMER"/>
<protein>
    <submittedName>
        <fullName evidence="5">Extracellular ligand-binding receptor</fullName>
    </submittedName>
</protein>
<dbReference type="EMBL" id="CP002021">
    <property type="protein sequence ID" value="ADG30169.1"/>
    <property type="molecule type" value="Genomic_DNA"/>
</dbReference>
<dbReference type="InterPro" id="IPR051010">
    <property type="entry name" value="BCAA_transport"/>
</dbReference>
<name>D5WY61_THIK1</name>
<evidence type="ECO:0000259" key="4">
    <source>
        <dbReference type="Pfam" id="PF13458"/>
    </source>
</evidence>
<keyword evidence="2 3" id="KW-0732">Signal</keyword>
<organism evidence="5">
    <name type="scientific">Thiomonas intermedia (strain K12)</name>
    <name type="common">Thiobacillus intermedius</name>
    <dbReference type="NCBI Taxonomy" id="75379"/>
    <lineage>
        <taxon>Bacteria</taxon>
        <taxon>Pseudomonadati</taxon>
        <taxon>Pseudomonadota</taxon>
        <taxon>Betaproteobacteria</taxon>
        <taxon>Burkholderiales</taxon>
        <taxon>Thiomonas</taxon>
    </lineage>
</organism>
<dbReference type="Gene3D" id="3.40.50.2300">
    <property type="match status" value="2"/>
</dbReference>
<dbReference type="Pfam" id="PF13458">
    <property type="entry name" value="Peripla_BP_6"/>
    <property type="match status" value="1"/>
</dbReference>
<dbReference type="KEGG" id="tin:Tint_0774"/>
<dbReference type="eggNOG" id="COG0683">
    <property type="taxonomic scope" value="Bacteria"/>
</dbReference>
<evidence type="ECO:0000256" key="1">
    <source>
        <dbReference type="ARBA" id="ARBA00010062"/>
    </source>
</evidence>
<dbReference type="STRING" id="75379.Tint_0774"/>
<dbReference type="SUPFAM" id="SSF53822">
    <property type="entry name" value="Periplasmic binding protein-like I"/>
    <property type="match status" value="1"/>
</dbReference>
<feature type="chain" id="PRO_5003079973" evidence="3">
    <location>
        <begin position="23"/>
        <end position="398"/>
    </location>
</feature>
<dbReference type="HOGENOM" id="CLU_027128_1_0_4"/>
<dbReference type="PANTHER" id="PTHR30483">
    <property type="entry name" value="LEUCINE-SPECIFIC-BINDING PROTEIN"/>
    <property type="match status" value="1"/>
</dbReference>
<gene>
    <name evidence="5" type="ordered locus">Tint_0774</name>
</gene>
<feature type="signal peptide" evidence="3">
    <location>
        <begin position="1"/>
        <end position="22"/>
    </location>
</feature>
<proteinExistence type="inferred from homology"/>
<evidence type="ECO:0000256" key="2">
    <source>
        <dbReference type="ARBA" id="ARBA00022729"/>
    </source>
</evidence>
<dbReference type="AlphaFoldDB" id="D5WY61"/>